<dbReference type="Gene3D" id="3.40.50.10540">
    <property type="entry name" value="Crotonobetainyl-coa:carnitine coa-transferase, domain 1"/>
    <property type="match status" value="2"/>
</dbReference>
<proteinExistence type="predicted"/>
<dbReference type="Gene3D" id="3.30.1540.10">
    <property type="entry name" value="formyl-coa transferase, domain 3"/>
    <property type="match status" value="2"/>
</dbReference>
<keyword evidence="2" id="KW-1185">Reference proteome</keyword>
<dbReference type="InterPro" id="IPR003673">
    <property type="entry name" value="CoA-Trfase_fam_III"/>
</dbReference>
<sequence length="756" mass="80940">MESERPCAGLTVVEVAVGVSDLGLGSAGGLPGMLLAELGARVVRVTGDALPLDAEVSWGRVWHRDKQIITTDDPDRISELLRAADIALVYGPEDLIEARGLGFLDRSADNPALVYVRCRPSRTEAGTVEDFGLLVEARAGFCTQLPGHRPGPIFTDVRASGTGASFLMLTSVFALLRRRVRTGAGGWCETSLYDGMLATLGCMIGRSERAAPEVESYWEHGSTFPNFLYRCADGELLQVWFGGKGMYRSVLEVLGDEPSPDGYYTDQTSGKLQARAQRWTTFFATRPRAEWIERLRAAGVACEPVLGPGEVLLDPHTLETGLATIRSDRGGQDLMIGSPFEIRPLLDVPEETAPPPARGAAGLFAGLRVVDFSAFVAGPLAAEVLADLGADVVKVEPPGGEAMRAAAYAVAACQRGKRSIAMDINAPEARPVVEELIAGADVVLHNFRVGVAERLGIDAQTVARLNPGAVYCHASAFGAAGPRAAFPGNDALMQALTGFERAIGGADNTPVAATWIPIDMAGGWLAAAGIALGLYARATQRRGQQVVTSLLGAGMLMHCGVYLRDGELVAGPSLDREQTGYGPGYRIYRGFDDEWLALVVPDRESWGRLGELVGSESLGDYTPLRGGSTDAAARAAETTLAHAFATAPAAQWVHLLREHHICAELIDPMDRNRFRHTILDDPVNRQLGRVVGFRTTDWGYFEQIGPLLRTGPDVTGGPRPMIPGVGEHTTEVLRELGFGDEKVDELLTTKVARQLE</sequence>
<dbReference type="InterPro" id="IPR044855">
    <property type="entry name" value="CoA-Trfase_III_dom3_sf"/>
</dbReference>
<dbReference type="PANTHER" id="PTHR48228">
    <property type="entry name" value="SUCCINYL-COA--D-CITRAMALATE COA-TRANSFERASE"/>
    <property type="match status" value="1"/>
</dbReference>
<gene>
    <name evidence="1" type="ORF">HGA08_23100</name>
</gene>
<dbReference type="PANTHER" id="PTHR48228:SF5">
    <property type="entry name" value="ALPHA-METHYLACYL-COA RACEMASE"/>
    <property type="match status" value="1"/>
</dbReference>
<organism evidence="1 2">
    <name type="scientific">Nocardia vermiculata</name>
    <dbReference type="NCBI Taxonomy" id="257274"/>
    <lineage>
        <taxon>Bacteria</taxon>
        <taxon>Bacillati</taxon>
        <taxon>Actinomycetota</taxon>
        <taxon>Actinomycetes</taxon>
        <taxon>Mycobacteriales</taxon>
        <taxon>Nocardiaceae</taxon>
        <taxon>Nocardia</taxon>
    </lineage>
</organism>
<dbReference type="InterPro" id="IPR050509">
    <property type="entry name" value="CoA-transferase_III"/>
</dbReference>
<dbReference type="RefSeq" id="WP_067868861.1">
    <property type="nucleotide sequence ID" value="NZ_JAAXOP010000015.1"/>
</dbReference>
<comment type="caution">
    <text evidence="1">The sequence shown here is derived from an EMBL/GenBank/DDBJ whole genome shotgun (WGS) entry which is preliminary data.</text>
</comment>
<dbReference type="EMBL" id="JAAXOP010000015">
    <property type="protein sequence ID" value="NKY53091.1"/>
    <property type="molecule type" value="Genomic_DNA"/>
</dbReference>
<dbReference type="AlphaFoldDB" id="A0A846Y5V3"/>
<dbReference type="SUPFAM" id="SSF89796">
    <property type="entry name" value="CoA-transferase family III (CaiB/BaiF)"/>
    <property type="match status" value="2"/>
</dbReference>
<dbReference type="InterPro" id="IPR023606">
    <property type="entry name" value="CoA-Trfase_III_dom_1_sf"/>
</dbReference>
<dbReference type="Pfam" id="PF02515">
    <property type="entry name" value="CoA_transf_3"/>
    <property type="match status" value="2"/>
</dbReference>
<dbReference type="GO" id="GO:0016740">
    <property type="term" value="F:transferase activity"/>
    <property type="evidence" value="ECO:0007669"/>
    <property type="project" value="UniProtKB-KW"/>
</dbReference>
<evidence type="ECO:0000313" key="2">
    <source>
        <dbReference type="Proteomes" id="UP000565711"/>
    </source>
</evidence>
<reference evidence="1 2" key="1">
    <citation type="submission" date="2020-04" db="EMBL/GenBank/DDBJ databases">
        <title>MicrobeNet Type strains.</title>
        <authorList>
            <person name="Nicholson A.C."/>
        </authorList>
    </citation>
    <scope>NUCLEOTIDE SEQUENCE [LARGE SCALE GENOMIC DNA]</scope>
    <source>
        <strain evidence="1 2">JCM 12354</strain>
    </source>
</reference>
<dbReference type="Proteomes" id="UP000565711">
    <property type="component" value="Unassembled WGS sequence"/>
</dbReference>
<name>A0A846Y5V3_9NOCA</name>
<evidence type="ECO:0000313" key="1">
    <source>
        <dbReference type="EMBL" id="NKY53091.1"/>
    </source>
</evidence>
<keyword evidence="1" id="KW-0808">Transferase</keyword>
<protein>
    <submittedName>
        <fullName evidence="1">CoA transferase</fullName>
    </submittedName>
</protein>
<accession>A0A846Y5V3</accession>